<evidence type="ECO:0000256" key="2">
    <source>
        <dbReference type="ARBA" id="ARBA00005318"/>
    </source>
</evidence>
<evidence type="ECO:0000313" key="14">
    <source>
        <dbReference type="Proteomes" id="UP000235828"/>
    </source>
</evidence>
<dbReference type="Pfam" id="PF12693">
    <property type="entry name" value="GspL_C"/>
    <property type="match status" value="1"/>
</dbReference>
<dbReference type="Pfam" id="PF05134">
    <property type="entry name" value="T2SSL"/>
    <property type="match status" value="1"/>
</dbReference>
<dbReference type="InterPro" id="IPR024230">
    <property type="entry name" value="GspL_cyto_dom"/>
</dbReference>
<sequence>MSEFLTVRLNSQACEPIQWLVWSVSQQEVIASGELQSAEQLGELSEYAKQRPAIMLIPSSDVLLKQIVLPAGASRQLSTMLPFLVEDEVAEDVDELHFSVLAKTGSLASFAAVKRDYLVRWIETFKEHGINVKQALPDCLALPLIEASPSSVQQVSAVQIGQQWLFRSGQHQGFMLDHDWLELMDDRSWASVLPKVKPLVISEVLELSDETEQQEAELTQHDVTITSYTPLPEHHAQLSGNWQQGDAELVMAMLTKGALLSKSNLLTGEFKATSSWIKHWKVWQKVAVASVLLLTVMVVQNWFEVQRYEQQAAQYRAESERIFRDVFPGKRKIPTVSYLKRQMSAEESRLSGGNTQDSLLVWLAQLPQSLNKVESMDVMSVRFDGTRNEIRIQAKAKDFQSFEAVRSELSEHFNVEQGQLNRNGADVFGSYVIRRKS</sequence>
<dbReference type="InterPro" id="IPR025691">
    <property type="entry name" value="GspL_pp_dom"/>
</dbReference>
<evidence type="ECO:0000256" key="1">
    <source>
        <dbReference type="ARBA" id="ARBA00004377"/>
    </source>
</evidence>
<dbReference type="RefSeq" id="WP_102523462.1">
    <property type="nucleotide sequence ID" value="NZ_LT960611.1"/>
</dbReference>
<proteinExistence type="inferred from homology"/>
<dbReference type="GO" id="GO:0015628">
    <property type="term" value="P:protein secretion by the type II secretion system"/>
    <property type="evidence" value="ECO:0007669"/>
    <property type="project" value="InterPro"/>
</dbReference>
<keyword evidence="14" id="KW-1185">Reference proteome</keyword>
<evidence type="ECO:0000256" key="5">
    <source>
        <dbReference type="ARBA" id="ARBA00022519"/>
    </source>
</evidence>
<evidence type="ECO:0000256" key="8">
    <source>
        <dbReference type="ARBA" id="ARBA00022989"/>
    </source>
</evidence>
<dbReference type="OrthoDB" id="7011844at2"/>
<evidence type="ECO:0000256" key="10">
    <source>
        <dbReference type="PIRNR" id="PIRNR015761"/>
    </source>
</evidence>
<evidence type="ECO:0000313" key="13">
    <source>
        <dbReference type="EMBL" id="SON51076.1"/>
    </source>
</evidence>
<comment type="function">
    <text evidence="10">Inner membrane component of the type II secretion system required for the energy-dependent secretion of extracellular factors such as proteases and toxins from the periplasm.</text>
</comment>
<evidence type="ECO:0000259" key="11">
    <source>
        <dbReference type="Pfam" id="PF05134"/>
    </source>
</evidence>
<keyword evidence="8" id="KW-1133">Transmembrane helix</keyword>
<accession>A0A2N8ZGR0</accession>
<gene>
    <name evidence="13" type="primary">epsL</name>
    <name evidence="13" type="ORF">VTAP4600_A3110</name>
</gene>
<keyword evidence="4" id="KW-1003">Cell membrane</keyword>
<dbReference type="Gene3D" id="3.30.420.380">
    <property type="match status" value="1"/>
</dbReference>
<evidence type="ECO:0000259" key="12">
    <source>
        <dbReference type="Pfam" id="PF12693"/>
    </source>
</evidence>
<feature type="domain" description="GspL periplasmic" evidence="12">
    <location>
        <begin position="278"/>
        <end position="436"/>
    </location>
</feature>
<protein>
    <recommendedName>
        <fullName evidence="10">Type II secretion system protein L</fullName>
        <shortName evidence="10">T2SS protein L</shortName>
    </recommendedName>
</protein>
<evidence type="ECO:0000256" key="3">
    <source>
        <dbReference type="ARBA" id="ARBA00022448"/>
    </source>
</evidence>
<organism evidence="13 14">
    <name type="scientific">Vibrio tapetis subsp. tapetis</name>
    <dbReference type="NCBI Taxonomy" id="1671868"/>
    <lineage>
        <taxon>Bacteria</taxon>
        <taxon>Pseudomonadati</taxon>
        <taxon>Pseudomonadota</taxon>
        <taxon>Gammaproteobacteria</taxon>
        <taxon>Vibrionales</taxon>
        <taxon>Vibrionaceae</taxon>
        <taxon>Vibrio</taxon>
    </lineage>
</organism>
<dbReference type="AlphaFoldDB" id="A0A2N8ZGR0"/>
<keyword evidence="9" id="KW-0472">Membrane</keyword>
<dbReference type="InterPro" id="IPR007812">
    <property type="entry name" value="T2SS_protein-GspL"/>
</dbReference>
<comment type="similarity">
    <text evidence="2 10">Belongs to the GSP L family.</text>
</comment>
<keyword evidence="6" id="KW-0812">Transmembrane</keyword>
<reference evidence="13 14" key="1">
    <citation type="submission" date="2017-10" db="EMBL/GenBank/DDBJ databases">
        <authorList>
            <person name="Banno H."/>
            <person name="Chua N.-H."/>
        </authorList>
    </citation>
    <scope>NUCLEOTIDE SEQUENCE [LARGE SCALE GENOMIC DNA]</scope>
    <source>
        <strain evidence="13">Vibrio tapetis CECT4600</strain>
    </source>
</reference>
<dbReference type="KEGG" id="vta:A3110"/>
<keyword evidence="3 10" id="KW-0813">Transport</keyword>
<dbReference type="SUPFAM" id="SSF53067">
    <property type="entry name" value="Actin-like ATPase domain"/>
    <property type="match status" value="2"/>
</dbReference>
<dbReference type="Proteomes" id="UP000235828">
    <property type="component" value="Chromosome A"/>
</dbReference>
<dbReference type="PIRSF" id="PIRSF015761">
    <property type="entry name" value="Protein_L"/>
    <property type="match status" value="1"/>
</dbReference>
<evidence type="ECO:0000256" key="6">
    <source>
        <dbReference type="ARBA" id="ARBA00022692"/>
    </source>
</evidence>
<comment type="subcellular location">
    <subcellularLocation>
        <location evidence="1">Cell inner membrane</location>
        <topology evidence="1">Single-pass membrane protein</topology>
    </subcellularLocation>
</comment>
<evidence type="ECO:0000256" key="9">
    <source>
        <dbReference type="ARBA" id="ARBA00023136"/>
    </source>
</evidence>
<dbReference type="CDD" id="cd24017">
    <property type="entry name" value="ASKHA_T2SSL_N"/>
    <property type="match status" value="1"/>
</dbReference>
<dbReference type="GO" id="GO:0005886">
    <property type="term" value="C:plasma membrane"/>
    <property type="evidence" value="ECO:0007669"/>
    <property type="project" value="UniProtKB-SubCell"/>
</dbReference>
<name>A0A2N8ZGR0_9VIBR</name>
<evidence type="ECO:0000256" key="7">
    <source>
        <dbReference type="ARBA" id="ARBA00022927"/>
    </source>
</evidence>
<dbReference type="Gene3D" id="3.30.420.370">
    <property type="match status" value="1"/>
</dbReference>
<evidence type="ECO:0000256" key="4">
    <source>
        <dbReference type="ARBA" id="ARBA00022475"/>
    </source>
</evidence>
<feature type="domain" description="GspL cytoplasmic actin-ATPase-like" evidence="11">
    <location>
        <begin position="5"/>
        <end position="272"/>
    </location>
</feature>
<dbReference type="GO" id="GO:0009276">
    <property type="term" value="C:Gram-negative-bacterium-type cell wall"/>
    <property type="evidence" value="ECO:0007669"/>
    <property type="project" value="InterPro"/>
</dbReference>
<dbReference type="EMBL" id="LT960611">
    <property type="protein sequence ID" value="SON51076.1"/>
    <property type="molecule type" value="Genomic_DNA"/>
</dbReference>
<keyword evidence="5" id="KW-0997">Cell inner membrane</keyword>
<dbReference type="GO" id="GO:0015627">
    <property type="term" value="C:type II protein secretion system complex"/>
    <property type="evidence" value="ECO:0007669"/>
    <property type="project" value="InterPro"/>
</dbReference>
<dbReference type="InterPro" id="IPR043129">
    <property type="entry name" value="ATPase_NBD"/>
</dbReference>
<dbReference type="NCBIfam" id="TIGR01709">
    <property type="entry name" value="typeII_sec_gspL"/>
    <property type="match status" value="1"/>
</dbReference>
<dbReference type="Gene3D" id="3.30.1360.100">
    <property type="entry name" value="General secretion pathway protein M, EpsM"/>
    <property type="match status" value="1"/>
</dbReference>
<keyword evidence="7 10" id="KW-0653">Protein transport</keyword>